<reference evidence="4" key="1">
    <citation type="submission" date="2018-10" db="EMBL/GenBank/DDBJ databases">
        <authorList>
            <person name="Peiro R."/>
            <person name="Begona"/>
            <person name="Cbmso G."/>
            <person name="Lopez M."/>
            <person name="Gonzalez S."/>
            <person name="Sacristan E."/>
            <person name="Castillo E."/>
        </authorList>
    </citation>
    <scope>NUCLEOTIDE SEQUENCE [LARGE SCALE GENOMIC DNA]</scope>
</reference>
<dbReference type="RefSeq" id="WP_129609402.1">
    <property type="nucleotide sequence ID" value="NZ_UWOC01000149.1"/>
</dbReference>
<evidence type="ECO:0000256" key="2">
    <source>
        <dbReference type="SAM" id="Phobius"/>
    </source>
</evidence>
<accession>A0A3S4B5D3</accession>
<dbReference type="AlphaFoldDB" id="A0A3S4B5D3"/>
<proteinExistence type="predicted"/>
<protein>
    <submittedName>
        <fullName evidence="3">Uncharacterized protein</fullName>
    </submittedName>
</protein>
<evidence type="ECO:0000256" key="1">
    <source>
        <dbReference type="SAM" id="MobiDB-lite"/>
    </source>
</evidence>
<dbReference type="Proteomes" id="UP000289200">
    <property type="component" value="Unassembled WGS sequence"/>
</dbReference>
<keyword evidence="4" id="KW-1185">Reference proteome</keyword>
<name>A0A3S4B5D3_9BRAD</name>
<sequence>MNEDRSGVLAGLAVFAGAIGGLFLVARVTHFIFAVVKDPERLMAVSWTQAGMVVLALLLAACVVALVRSMRGRRHRPHGPSSRYAASPYSGRAA</sequence>
<feature type="region of interest" description="Disordered" evidence="1">
    <location>
        <begin position="71"/>
        <end position="94"/>
    </location>
</feature>
<keyword evidence="2" id="KW-1133">Transmembrane helix</keyword>
<feature type="transmembrane region" description="Helical" evidence="2">
    <location>
        <begin position="7"/>
        <end position="26"/>
    </location>
</feature>
<evidence type="ECO:0000313" key="4">
    <source>
        <dbReference type="Proteomes" id="UP000289200"/>
    </source>
</evidence>
<evidence type="ECO:0000313" key="3">
    <source>
        <dbReference type="EMBL" id="VCU09558.1"/>
    </source>
</evidence>
<comment type="caution">
    <text evidence="3">The sequence shown here is derived from an EMBL/GenBank/DDBJ whole genome shotgun (WGS) entry which is preliminary data.</text>
</comment>
<keyword evidence="2" id="KW-0812">Transmembrane</keyword>
<dbReference type="EMBL" id="UWOC01000149">
    <property type="protein sequence ID" value="VCU09558.1"/>
    <property type="molecule type" value="Genomic_DNA"/>
</dbReference>
<organism evidence="3 4">
    <name type="scientific">Rhodoplanes serenus</name>
    <dbReference type="NCBI Taxonomy" id="200615"/>
    <lineage>
        <taxon>Bacteria</taxon>
        <taxon>Pseudomonadati</taxon>
        <taxon>Pseudomonadota</taxon>
        <taxon>Alphaproteobacteria</taxon>
        <taxon>Hyphomicrobiales</taxon>
        <taxon>Nitrobacteraceae</taxon>
        <taxon>Rhodoplanes</taxon>
    </lineage>
</organism>
<gene>
    <name evidence="3" type="ORF">RHODGE_RHODGE_02729</name>
</gene>
<feature type="transmembrane region" description="Helical" evidence="2">
    <location>
        <begin position="46"/>
        <end position="67"/>
    </location>
</feature>
<keyword evidence="2" id="KW-0472">Membrane</keyword>